<dbReference type="PANTHER" id="PTHR30250:SF11">
    <property type="entry name" value="O-ANTIGEN TRANSPORTER-RELATED"/>
    <property type="match status" value="1"/>
</dbReference>
<evidence type="ECO:0000256" key="5">
    <source>
        <dbReference type="ARBA" id="ARBA00023136"/>
    </source>
</evidence>
<feature type="transmembrane region" description="Helical" evidence="6">
    <location>
        <begin position="81"/>
        <end position="99"/>
    </location>
</feature>
<organism evidence="7 8">
    <name type="scientific">Danxiaibacter flavus</name>
    <dbReference type="NCBI Taxonomy" id="3049108"/>
    <lineage>
        <taxon>Bacteria</taxon>
        <taxon>Pseudomonadati</taxon>
        <taxon>Bacteroidota</taxon>
        <taxon>Chitinophagia</taxon>
        <taxon>Chitinophagales</taxon>
        <taxon>Chitinophagaceae</taxon>
        <taxon>Danxiaibacter</taxon>
    </lineage>
</organism>
<feature type="transmembrane region" description="Helical" evidence="6">
    <location>
        <begin position="232"/>
        <end position="251"/>
    </location>
</feature>
<evidence type="ECO:0000256" key="1">
    <source>
        <dbReference type="ARBA" id="ARBA00004651"/>
    </source>
</evidence>
<evidence type="ECO:0000313" key="7">
    <source>
        <dbReference type="EMBL" id="MEX6686028.1"/>
    </source>
</evidence>
<feature type="transmembrane region" description="Helical" evidence="6">
    <location>
        <begin position="351"/>
        <end position="368"/>
    </location>
</feature>
<dbReference type="Proteomes" id="UP001560573">
    <property type="component" value="Unassembled WGS sequence"/>
</dbReference>
<dbReference type="InterPro" id="IPR050833">
    <property type="entry name" value="Poly_Biosynth_Transport"/>
</dbReference>
<protein>
    <submittedName>
        <fullName evidence="7">Oligosaccharide flippase family protein</fullName>
    </submittedName>
</protein>
<feature type="transmembrane region" description="Helical" evidence="6">
    <location>
        <begin position="439"/>
        <end position="458"/>
    </location>
</feature>
<feature type="transmembrane region" description="Helical" evidence="6">
    <location>
        <begin position="194"/>
        <end position="212"/>
    </location>
</feature>
<comment type="subcellular location">
    <subcellularLocation>
        <location evidence="1">Cell membrane</location>
        <topology evidence="1">Multi-pass membrane protein</topology>
    </subcellularLocation>
</comment>
<sequence>MSSIKKLAGQTIWYGLSSIAARFINYLLTPLLTYSAVVKTADFGRQNLLYSALPVLNVLFTYGFETAYFRFSAKPEYKKSIYDTAFFSLFFSTIIFTFILWRFQGFLGDISGFQDIPQIIQLAIFIVATDALSTIPFARLRQEGRPKKYAFVKVAGIITNLLLTWFFINYCPGKIQETPNTWVIMIFDGNKNPIYYVVLANLVGSLITLLLLSNEIRSVKFNFNAKLWKEMIIYSMPLVIVGLGGIVNETFDRLMIKAWLPGTEEYKNEQVGIYGACYKLSLLISLFIQAFRMAAEPFFFKQAEGENPQRTYARVMKFFVIVITFMFLAVALFLPIWSLMVGPKYREGLKIVPVLLLANMFLGIYYNLSIWFKLSNKTIAGTYITLIGTAITVAVNYFFVPRIGYMAGAWGTFLCYGTMMVVSYVWGQKVYPVPYVRKKLIAYMVIVVLLFFIHKGLTGLYSNQYFSLGLGALLTAIYGWFILLVERTEFKKLPYVGRFIR</sequence>
<feature type="transmembrane region" description="Helical" evidence="6">
    <location>
        <begin position="150"/>
        <end position="168"/>
    </location>
</feature>
<dbReference type="RefSeq" id="WP_369327417.1">
    <property type="nucleotide sequence ID" value="NZ_JAULBC010000001.1"/>
</dbReference>
<keyword evidence="5 6" id="KW-0472">Membrane</keyword>
<feature type="transmembrane region" description="Helical" evidence="6">
    <location>
        <begin position="271"/>
        <end position="291"/>
    </location>
</feature>
<feature type="transmembrane region" description="Helical" evidence="6">
    <location>
        <begin position="12"/>
        <end position="28"/>
    </location>
</feature>
<name>A0ABV3ZC62_9BACT</name>
<feature type="transmembrane region" description="Helical" evidence="6">
    <location>
        <begin position="405"/>
        <end position="427"/>
    </location>
</feature>
<feature type="transmembrane region" description="Helical" evidence="6">
    <location>
        <begin position="380"/>
        <end position="399"/>
    </location>
</feature>
<dbReference type="Pfam" id="PF01943">
    <property type="entry name" value="Polysacc_synt"/>
    <property type="match status" value="1"/>
</dbReference>
<evidence type="ECO:0000256" key="4">
    <source>
        <dbReference type="ARBA" id="ARBA00022989"/>
    </source>
</evidence>
<feature type="transmembrane region" description="Helical" evidence="6">
    <location>
        <begin position="48"/>
        <end position="69"/>
    </location>
</feature>
<comment type="caution">
    <text evidence="7">The sequence shown here is derived from an EMBL/GenBank/DDBJ whole genome shotgun (WGS) entry which is preliminary data.</text>
</comment>
<keyword evidence="2" id="KW-1003">Cell membrane</keyword>
<keyword evidence="4 6" id="KW-1133">Transmembrane helix</keyword>
<gene>
    <name evidence="7" type="ORF">QTN47_00895</name>
</gene>
<accession>A0ABV3ZC62</accession>
<feature type="transmembrane region" description="Helical" evidence="6">
    <location>
        <begin position="464"/>
        <end position="485"/>
    </location>
</feature>
<evidence type="ECO:0000256" key="2">
    <source>
        <dbReference type="ARBA" id="ARBA00022475"/>
    </source>
</evidence>
<dbReference type="InterPro" id="IPR002797">
    <property type="entry name" value="Polysacc_synth"/>
</dbReference>
<dbReference type="EMBL" id="JAULBC010000001">
    <property type="protein sequence ID" value="MEX6686028.1"/>
    <property type="molecule type" value="Genomic_DNA"/>
</dbReference>
<feature type="transmembrane region" description="Helical" evidence="6">
    <location>
        <begin position="318"/>
        <end position="339"/>
    </location>
</feature>
<evidence type="ECO:0000256" key="6">
    <source>
        <dbReference type="SAM" id="Phobius"/>
    </source>
</evidence>
<proteinExistence type="predicted"/>
<keyword evidence="3 6" id="KW-0812">Transmembrane</keyword>
<feature type="transmembrane region" description="Helical" evidence="6">
    <location>
        <begin position="119"/>
        <end position="138"/>
    </location>
</feature>
<dbReference type="PANTHER" id="PTHR30250">
    <property type="entry name" value="PST FAMILY PREDICTED COLANIC ACID TRANSPORTER"/>
    <property type="match status" value="1"/>
</dbReference>
<evidence type="ECO:0000256" key="3">
    <source>
        <dbReference type="ARBA" id="ARBA00022692"/>
    </source>
</evidence>
<reference evidence="7 8" key="1">
    <citation type="submission" date="2023-07" db="EMBL/GenBank/DDBJ databases">
        <authorList>
            <person name="Lian W.-H."/>
        </authorList>
    </citation>
    <scope>NUCLEOTIDE SEQUENCE [LARGE SCALE GENOMIC DNA]</scope>
    <source>
        <strain evidence="7 8">SYSU DXS3180</strain>
    </source>
</reference>
<evidence type="ECO:0000313" key="8">
    <source>
        <dbReference type="Proteomes" id="UP001560573"/>
    </source>
</evidence>
<keyword evidence="8" id="KW-1185">Reference proteome</keyword>